<dbReference type="Pfam" id="PF01569">
    <property type="entry name" value="PAP2"/>
    <property type="match status" value="1"/>
</dbReference>
<gene>
    <name evidence="3" type="ORF">VC82_409</name>
</gene>
<evidence type="ECO:0000313" key="4">
    <source>
        <dbReference type="Proteomes" id="UP000032726"/>
    </source>
</evidence>
<keyword evidence="1" id="KW-0472">Membrane</keyword>
<dbReference type="PANTHER" id="PTHR14969">
    <property type="entry name" value="SPHINGOSINE-1-PHOSPHATE PHOSPHOHYDROLASE"/>
    <property type="match status" value="1"/>
</dbReference>
<organism evidence="3 4">
    <name type="scientific">Flagellimonas lutaonensis</name>
    <dbReference type="NCBI Taxonomy" id="516051"/>
    <lineage>
        <taxon>Bacteria</taxon>
        <taxon>Pseudomonadati</taxon>
        <taxon>Bacteroidota</taxon>
        <taxon>Flavobacteriia</taxon>
        <taxon>Flavobacteriales</taxon>
        <taxon>Flavobacteriaceae</taxon>
        <taxon>Flagellimonas</taxon>
    </lineage>
</organism>
<dbReference type="SUPFAM" id="SSF48317">
    <property type="entry name" value="Acid phosphatase/Vanadium-dependent haloperoxidase"/>
    <property type="match status" value="1"/>
</dbReference>
<evidence type="ECO:0000259" key="2">
    <source>
        <dbReference type="SMART" id="SM00014"/>
    </source>
</evidence>
<protein>
    <submittedName>
        <fullName evidence="3">Phosphoesterase PA-phosphatase-related protein</fullName>
    </submittedName>
</protein>
<feature type="domain" description="Phosphatidic acid phosphatase type 2/haloperoxidase" evidence="2">
    <location>
        <begin position="60"/>
        <end position="177"/>
    </location>
</feature>
<name>A0A0D5YP56_9FLAO</name>
<accession>A0A0D5YP56</accession>
<dbReference type="Proteomes" id="UP000032726">
    <property type="component" value="Chromosome"/>
</dbReference>
<evidence type="ECO:0000313" key="3">
    <source>
        <dbReference type="EMBL" id="AKA34090.1"/>
    </source>
</evidence>
<dbReference type="SMART" id="SM00014">
    <property type="entry name" value="acidPPc"/>
    <property type="match status" value="1"/>
</dbReference>
<proteinExistence type="predicted"/>
<dbReference type="InterPro" id="IPR036938">
    <property type="entry name" value="PAP2/HPO_sf"/>
</dbReference>
<sequence>MLEKLVQLDRQTFLFLNGLGTETWDGFWMFMTDTISAVPLYAVLLFLTYRFFGLKRTLLILVAVALLITCTDQLSNFFKYGVQRLRPCHDPDISGVMRLVKSYCGGKYAYFSAHAANSFAVASFFAFLFQGKIRFLRFFLIIWASLVAYSRIYIGVHFPLDVLTGMFVGVFFGWVFSKLAIFAFYKFGV</sequence>
<dbReference type="KEGG" id="mlt:VC82_409"/>
<feature type="transmembrane region" description="Helical" evidence="1">
    <location>
        <begin position="26"/>
        <end position="46"/>
    </location>
</feature>
<dbReference type="PATRIC" id="fig|516051.4.peg.424"/>
<reference evidence="3 4" key="1">
    <citation type="submission" date="2015-03" db="EMBL/GenBank/DDBJ databases">
        <title>Complete genome sequence of Muricauda lutaonensis CC-HSB-11T, isolated from a coastal hot spring.</title>
        <authorList>
            <person name="Kim K.M."/>
        </authorList>
    </citation>
    <scope>NUCLEOTIDE SEQUENCE [LARGE SCALE GENOMIC DNA]</scope>
    <source>
        <strain evidence="3 4">CC-HSB-11</strain>
    </source>
</reference>
<keyword evidence="4" id="KW-1185">Reference proteome</keyword>
<feature type="transmembrane region" description="Helical" evidence="1">
    <location>
        <begin position="136"/>
        <end position="156"/>
    </location>
</feature>
<dbReference type="HOGENOM" id="CLU_072573_10_0_10"/>
<dbReference type="EMBL" id="CP011071">
    <property type="protein sequence ID" value="AKA34090.1"/>
    <property type="molecule type" value="Genomic_DNA"/>
</dbReference>
<feature type="transmembrane region" description="Helical" evidence="1">
    <location>
        <begin position="108"/>
        <end position="129"/>
    </location>
</feature>
<dbReference type="InterPro" id="IPR000326">
    <property type="entry name" value="PAP2/HPO"/>
</dbReference>
<dbReference type="OrthoDB" id="9789113at2"/>
<keyword evidence="1" id="KW-0812">Transmembrane</keyword>
<feature type="transmembrane region" description="Helical" evidence="1">
    <location>
        <begin position="58"/>
        <end position="78"/>
    </location>
</feature>
<dbReference type="RefSeq" id="WP_045800897.1">
    <property type="nucleotide sequence ID" value="NZ_CP011071.1"/>
</dbReference>
<dbReference type="AlphaFoldDB" id="A0A0D5YP56"/>
<feature type="transmembrane region" description="Helical" evidence="1">
    <location>
        <begin position="162"/>
        <end position="185"/>
    </location>
</feature>
<dbReference type="STRING" id="516051.VC82_409"/>
<evidence type="ECO:0000256" key="1">
    <source>
        <dbReference type="SAM" id="Phobius"/>
    </source>
</evidence>
<dbReference type="PANTHER" id="PTHR14969:SF13">
    <property type="entry name" value="AT30094P"/>
    <property type="match status" value="1"/>
</dbReference>
<keyword evidence="1" id="KW-1133">Transmembrane helix</keyword>
<dbReference type="Gene3D" id="1.20.144.10">
    <property type="entry name" value="Phosphatidic acid phosphatase type 2/haloperoxidase"/>
    <property type="match status" value="1"/>
</dbReference>